<comment type="caution">
    <text evidence="1">The sequence shown here is derived from an EMBL/GenBank/DDBJ whole genome shotgun (WGS) entry which is preliminary data.</text>
</comment>
<dbReference type="Proteomes" id="UP000789901">
    <property type="component" value="Unassembled WGS sequence"/>
</dbReference>
<dbReference type="EMBL" id="CAJVQB010022449">
    <property type="protein sequence ID" value="CAG8799632.1"/>
    <property type="molecule type" value="Genomic_DNA"/>
</dbReference>
<name>A0ABN7VU09_GIGMA</name>
<organism evidence="1 2">
    <name type="scientific">Gigaspora margarita</name>
    <dbReference type="NCBI Taxonomy" id="4874"/>
    <lineage>
        <taxon>Eukaryota</taxon>
        <taxon>Fungi</taxon>
        <taxon>Fungi incertae sedis</taxon>
        <taxon>Mucoromycota</taxon>
        <taxon>Glomeromycotina</taxon>
        <taxon>Glomeromycetes</taxon>
        <taxon>Diversisporales</taxon>
        <taxon>Gigasporaceae</taxon>
        <taxon>Gigaspora</taxon>
    </lineage>
</organism>
<sequence length="174" mass="20074">YGTEKIQDKLVQESFSREITKERILNLQQKRNTIPIEEMKDIQKTSNQVRIESTISSLSANQTNKQKKQEPGIKTPEIVASTLYFQSSKIEKKESNLKQNKLSSTRNLDQSNTVLIDFTTKNYKGKENQKTPAIQDDNLAELGIIMYNILSRLDNLKFGTKENKYKQDEPALLF</sequence>
<reference evidence="1 2" key="1">
    <citation type="submission" date="2021-06" db="EMBL/GenBank/DDBJ databases">
        <authorList>
            <person name="Kallberg Y."/>
            <person name="Tangrot J."/>
            <person name="Rosling A."/>
        </authorList>
    </citation>
    <scope>NUCLEOTIDE SEQUENCE [LARGE SCALE GENOMIC DNA]</scope>
    <source>
        <strain evidence="1 2">120-4 pot B 10/14</strain>
    </source>
</reference>
<gene>
    <name evidence="1" type="ORF">GMARGA_LOCUS22829</name>
</gene>
<keyword evidence="2" id="KW-1185">Reference proteome</keyword>
<evidence type="ECO:0000313" key="2">
    <source>
        <dbReference type="Proteomes" id="UP000789901"/>
    </source>
</evidence>
<protein>
    <submittedName>
        <fullName evidence="1">35310_t:CDS:1</fullName>
    </submittedName>
</protein>
<proteinExistence type="predicted"/>
<accession>A0ABN7VU09</accession>
<evidence type="ECO:0000313" key="1">
    <source>
        <dbReference type="EMBL" id="CAG8799632.1"/>
    </source>
</evidence>
<feature type="non-terminal residue" evidence="1">
    <location>
        <position position="1"/>
    </location>
</feature>